<proteinExistence type="predicted"/>
<sequence>MDCRKCKNYVNKRCCIQQHSVWRDGTIDATEYNIIGMILKDSKYVECTKDFVKKEEITIFDFIEGD</sequence>
<organism evidence="1">
    <name type="scientific">Siphoviridae sp. ctGuJ10</name>
    <dbReference type="NCBI Taxonomy" id="2825418"/>
    <lineage>
        <taxon>Viruses</taxon>
        <taxon>Duplodnaviria</taxon>
        <taxon>Heunggongvirae</taxon>
        <taxon>Uroviricota</taxon>
        <taxon>Caudoviricetes</taxon>
    </lineage>
</organism>
<protein>
    <submittedName>
        <fullName evidence="1">Uncharacterized protein</fullName>
    </submittedName>
</protein>
<accession>A0A8S5PV16</accession>
<evidence type="ECO:0000313" key="1">
    <source>
        <dbReference type="EMBL" id="DAE10124.1"/>
    </source>
</evidence>
<dbReference type="EMBL" id="BK015503">
    <property type="protein sequence ID" value="DAE10124.1"/>
    <property type="molecule type" value="Genomic_DNA"/>
</dbReference>
<reference evidence="1" key="1">
    <citation type="journal article" date="2021" name="Proc. Natl. Acad. Sci. U.S.A.">
        <title>A Catalog of Tens of Thousands of Viruses from Human Metagenomes Reveals Hidden Associations with Chronic Diseases.</title>
        <authorList>
            <person name="Tisza M.J."/>
            <person name="Buck C.B."/>
        </authorList>
    </citation>
    <scope>NUCLEOTIDE SEQUENCE</scope>
    <source>
        <strain evidence="1">CtGuJ10</strain>
    </source>
</reference>
<name>A0A8S5PV16_9CAUD</name>